<gene>
    <name evidence="1" type="ORF">C1I64_16930</name>
</gene>
<organism evidence="1 2">
    <name type="scientific">Rathayibacter festucae DSM 15932</name>
    <dbReference type="NCBI Taxonomy" id="1328866"/>
    <lineage>
        <taxon>Bacteria</taxon>
        <taxon>Bacillati</taxon>
        <taxon>Actinomycetota</taxon>
        <taxon>Actinomycetes</taxon>
        <taxon>Micrococcales</taxon>
        <taxon>Microbacteriaceae</taxon>
        <taxon>Rathayibacter</taxon>
    </lineage>
</organism>
<dbReference type="Proteomes" id="UP000285317">
    <property type="component" value="Chromosome"/>
</dbReference>
<name>A0A3Q9UYZ8_9MICO</name>
<evidence type="ECO:0000313" key="1">
    <source>
        <dbReference type="EMBL" id="AZZ53552.1"/>
    </source>
</evidence>
<accession>A0A3Q9UYZ8</accession>
<dbReference type="RefSeq" id="WP_127888005.1">
    <property type="nucleotide sequence ID" value="NZ_CP028137.1"/>
</dbReference>
<protein>
    <submittedName>
        <fullName evidence="1">Uncharacterized protein</fullName>
    </submittedName>
</protein>
<sequence length="914" mass="102080">MNDAQRFNRWLTRSVGALAPIDHTLANAIAALRSPIFTTNYDTLLEQALGRSSASWTQPDQMRIIATGGEAIGHLHGIYSDGDNVIFSEQDYARVISNTSAQNLQNSAFTMKTFLFIGFGAGTDDPNFKLMVDNFDKSFGGTAGAHYRLCKSSDVHADSDLDAVVDLAYGDDFADLPNFLATLVPDQDVRAAVDLRTTSFADIQSRVRDNSTLWRDTDSLEDKSVAELIVEPIFLPEPHDQYAQSSVVEKEKANIEPIDIIDLLEDHRVILVAGEENSGVTTALLWAVNRILTQDVGLHSVIIDEPIIAGLSPISKKLDRFYKAANIEEWHDQTGQSVLAVDNLRFEKSDKYKRVVREVSSLLTKHTLIGVRQQDALDVASSLTEAGVSKVEIVYLGRFSNIEARELAKRLSPGSEGKLVQSVMIVIREKRLPRNPFTITLLLELIRNGSALKDEESEIAVLDKYVDLLLVGDFFRNLGRDELTLRNKRLVLVTLARKLVERKEDRAPQSDFISWIEQLFAELNWPYDALGCLNDLIKRRVLGKGTDNTVHFQRSAYLELMAGIAAQEDSSFRQLVFDSPLELASIVRTYAAMSRTSAEVLHLMDEQLDLIVDDSLSGSVFASVRQLPATDRLFSDAAESPTRGETEPMAAPATLQEKRYYDVTDDRDVPAFLTARIEDLTPGRVAALVIDLASRVLRDTDEIRDQRLKGDLLKKVLVGWVRFLDLYENDLRVHPEFDNAIRSLFFKEGKDFDEDDVARMKASVLKVAPSYLTFSGITYCLAGPSLTPLLEQVEIADEDPTEYSAIVRTLALYASGSLGWVKSLGSLSLRAKKSWFSASFLSSIARYAYVSDERLSDEDRGSIREFLRESIDIRYSFAGGVTAKNKAMNSFEDELRKVLLKEKVEAPRSITVLE</sequence>
<evidence type="ECO:0000313" key="2">
    <source>
        <dbReference type="Proteomes" id="UP000285317"/>
    </source>
</evidence>
<dbReference type="EMBL" id="CP028137">
    <property type="protein sequence ID" value="AZZ53552.1"/>
    <property type="molecule type" value="Genomic_DNA"/>
</dbReference>
<dbReference type="AlphaFoldDB" id="A0A3Q9UYZ8"/>
<proteinExistence type="predicted"/>
<dbReference type="Pfam" id="PF13289">
    <property type="entry name" value="SIR2_2"/>
    <property type="match status" value="1"/>
</dbReference>
<dbReference type="KEGG" id="rfs:C1I64_16930"/>
<reference evidence="1 2" key="1">
    <citation type="submission" date="2018-03" db="EMBL/GenBank/DDBJ databases">
        <title>Bacteriophage NCPPB3778 and a type I-E CRISPR drive the evolution of the US Biological Select Agent, Rathayibacter toxicus.</title>
        <authorList>
            <person name="Davis E.W.II."/>
            <person name="Tabima J.F."/>
            <person name="Weisberg A.J."/>
            <person name="Dantas Lopes L."/>
            <person name="Wiseman M.S."/>
            <person name="Wiseman M.S."/>
            <person name="Pupko T."/>
            <person name="Belcher M.S."/>
            <person name="Sechler A.J."/>
            <person name="Tancos M.A."/>
            <person name="Schroeder B.K."/>
            <person name="Murray T.D."/>
            <person name="Luster D.G."/>
            <person name="Schneider W.L."/>
            <person name="Rogers E."/>
            <person name="Andreote F.D."/>
            <person name="Grunwald N.J."/>
            <person name="Putnam M.L."/>
            <person name="Chang J.H."/>
        </authorList>
    </citation>
    <scope>NUCLEOTIDE SEQUENCE [LARGE SCALE GENOMIC DNA]</scope>
    <source>
        <strain evidence="1 2">DSM 15932</strain>
    </source>
</reference>